<dbReference type="PANTHER" id="PTHR41791">
    <property type="entry name" value="SSL7039 PROTEIN"/>
    <property type="match status" value="1"/>
</dbReference>
<dbReference type="PIRSF" id="PIRSF028744">
    <property type="entry name" value="Addict_mod_HI1419"/>
    <property type="match status" value="1"/>
</dbReference>
<evidence type="ECO:0000313" key="1">
    <source>
        <dbReference type="EMBL" id="MDG3495133.1"/>
    </source>
</evidence>
<protein>
    <submittedName>
        <fullName evidence="1">Addiction module killer protein</fullName>
    </submittedName>
</protein>
<accession>A0A9X4RHQ1</accession>
<dbReference type="PANTHER" id="PTHR41791:SF1">
    <property type="entry name" value="SSL7039 PROTEIN"/>
    <property type="match status" value="1"/>
</dbReference>
<proteinExistence type="predicted"/>
<sequence>MGDYKSVGDGVFELRIHYGAGYRVYFGQIDSVVILLLCGGDKSTQNRDIRKAKNYWRDYEQRTSTDK</sequence>
<dbReference type="AlphaFoldDB" id="A0A9X4RHQ1"/>
<dbReference type="EMBL" id="VBTY01000083">
    <property type="protein sequence ID" value="MDG3495133.1"/>
    <property type="molecule type" value="Genomic_DNA"/>
</dbReference>
<evidence type="ECO:0000313" key="2">
    <source>
        <dbReference type="Proteomes" id="UP001152872"/>
    </source>
</evidence>
<dbReference type="NCBIfam" id="TIGR02683">
    <property type="entry name" value="upstrm_HI1419"/>
    <property type="match status" value="1"/>
</dbReference>
<comment type="caution">
    <text evidence="1">The sequence shown here is derived from an EMBL/GenBank/DDBJ whole genome shotgun (WGS) entry which is preliminary data.</text>
</comment>
<name>A0A9X4RHQ1_9CYAN</name>
<reference evidence="1" key="1">
    <citation type="submission" date="2019-05" db="EMBL/GenBank/DDBJ databases">
        <title>Whole genome sequencing of Pseudanabaena catenata USMAC16.</title>
        <authorList>
            <person name="Khan Z."/>
            <person name="Omar W.M."/>
            <person name="Convey P."/>
            <person name="Merican F."/>
            <person name="Najimudin N."/>
        </authorList>
    </citation>
    <scope>NUCLEOTIDE SEQUENCE</scope>
    <source>
        <strain evidence="1">USMAC16</strain>
    </source>
</reference>
<dbReference type="Proteomes" id="UP001152872">
    <property type="component" value="Unassembled WGS sequence"/>
</dbReference>
<keyword evidence="2" id="KW-1185">Reference proteome</keyword>
<organism evidence="1 2">
    <name type="scientific">Pseudanabaena catenata USMAC16</name>
    <dbReference type="NCBI Taxonomy" id="1855837"/>
    <lineage>
        <taxon>Bacteria</taxon>
        <taxon>Bacillati</taxon>
        <taxon>Cyanobacteriota</taxon>
        <taxon>Cyanophyceae</taxon>
        <taxon>Pseudanabaenales</taxon>
        <taxon>Pseudanabaenaceae</taxon>
        <taxon>Pseudanabaena</taxon>
    </lineage>
</organism>
<gene>
    <name evidence="1" type="ORF">FEV09_11240</name>
</gene>
<dbReference type="InterPro" id="IPR014056">
    <property type="entry name" value="TypeIITA-like_toxin_pred"/>
</dbReference>